<accession>A0A6A5WAQ1</accession>
<feature type="domain" description="DUF6590" evidence="2">
    <location>
        <begin position="202"/>
        <end position="344"/>
    </location>
</feature>
<reference evidence="3" key="1">
    <citation type="journal article" date="2020" name="Stud. Mycol.">
        <title>101 Dothideomycetes genomes: a test case for predicting lifestyles and emergence of pathogens.</title>
        <authorList>
            <person name="Haridas S."/>
            <person name="Albert R."/>
            <person name="Binder M."/>
            <person name="Bloem J."/>
            <person name="Labutti K."/>
            <person name="Salamov A."/>
            <person name="Andreopoulos B."/>
            <person name="Baker S."/>
            <person name="Barry K."/>
            <person name="Bills G."/>
            <person name="Bluhm B."/>
            <person name="Cannon C."/>
            <person name="Castanera R."/>
            <person name="Culley D."/>
            <person name="Daum C."/>
            <person name="Ezra D."/>
            <person name="Gonzalez J."/>
            <person name="Henrissat B."/>
            <person name="Kuo A."/>
            <person name="Liang C."/>
            <person name="Lipzen A."/>
            <person name="Lutzoni F."/>
            <person name="Magnuson J."/>
            <person name="Mondo S."/>
            <person name="Nolan M."/>
            <person name="Ohm R."/>
            <person name="Pangilinan J."/>
            <person name="Park H.-J."/>
            <person name="Ramirez L."/>
            <person name="Alfaro M."/>
            <person name="Sun H."/>
            <person name="Tritt A."/>
            <person name="Yoshinaga Y."/>
            <person name="Zwiers L.-H."/>
            <person name="Turgeon B."/>
            <person name="Goodwin S."/>
            <person name="Spatafora J."/>
            <person name="Crous P."/>
            <person name="Grigoriev I."/>
        </authorList>
    </citation>
    <scope>NUCLEOTIDE SEQUENCE</scope>
    <source>
        <strain evidence="3">CBS 123094</strain>
    </source>
</reference>
<evidence type="ECO:0000313" key="3">
    <source>
        <dbReference type="EMBL" id="KAF1998970.1"/>
    </source>
</evidence>
<dbReference type="PANTHER" id="PTHR35391">
    <property type="entry name" value="C2H2-TYPE DOMAIN-CONTAINING PROTEIN-RELATED"/>
    <property type="match status" value="1"/>
</dbReference>
<dbReference type="PANTHER" id="PTHR35391:SF5">
    <property type="entry name" value="DUF6590 DOMAIN-CONTAINING PROTEIN"/>
    <property type="match status" value="1"/>
</dbReference>
<keyword evidence="4" id="KW-1185">Reference proteome</keyword>
<organism evidence="3 4">
    <name type="scientific">Amniculicola lignicola CBS 123094</name>
    <dbReference type="NCBI Taxonomy" id="1392246"/>
    <lineage>
        <taxon>Eukaryota</taxon>
        <taxon>Fungi</taxon>
        <taxon>Dikarya</taxon>
        <taxon>Ascomycota</taxon>
        <taxon>Pezizomycotina</taxon>
        <taxon>Dothideomycetes</taxon>
        <taxon>Pleosporomycetidae</taxon>
        <taxon>Pleosporales</taxon>
        <taxon>Amniculicolaceae</taxon>
        <taxon>Amniculicola</taxon>
    </lineage>
</organism>
<name>A0A6A5WAQ1_9PLEO</name>
<dbReference type="AlphaFoldDB" id="A0A6A5WAQ1"/>
<feature type="region of interest" description="Disordered" evidence="1">
    <location>
        <begin position="141"/>
        <end position="161"/>
    </location>
</feature>
<dbReference type="EMBL" id="ML977599">
    <property type="protein sequence ID" value="KAF1998970.1"/>
    <property type="molecule type" value="Genomic_DNA"/>
</dbReference>
<evidence type="ECO:0000313" key="4">
    <source>
        <dbReference type="Proteomes" id="UP000799779"/>
    </source>
</evidence>
<dbReference type="OrthoDB" id="3559580at2759"/>
<evidence type="ECO:0000259" key="2">
    <source>
        <dbReference type="Pfam" id="PF20233"/>
    </source>
</evidence>
<sequence>MVTYSPWAWSPPHGRHYCYSYDASGNSLGIIWGGPAAPATTEPPDTPAEDKPQDDDDRSKPRTTGENPDVTVRSSAPESPPAASTSYTTEVTQANPYAIAYSTHGTASSQYRGSGYGTSGYASQATPAYTAQSYAPLASPTRTSLSYSAPTSTEPSTVLPGLIQENVGGNRKQRHIKTGPDPDAHEYLDPSYRRVSAHHQSYFFVHGKVFKMLWTEPAGLANPGRTRGSTHFSTIRFGELAFSEIRRFVVIRNCGSFSQCVPVQTYRGRGATKPGLQVQVHGVIHTTEQAPELLENEGITKQPIRVKAAYGEELEAESRINYGKPYAVEHNVKVKEVGDVVDDHKYLLEYYFKNAIEYGQ</sequence>
<evidence type="ECO:0000256" key="1">
    <source>
        <dbReference type="SAM" id="MobiDB-lite"/>
    </source>
</evidence>
<protein>
    <recommendedName>
        <fullName evidence="2">DUF6590 domain-containing protein</fullName>
    </recommendedName>
</protein>
<proteinExistence type="predicted"/>
<dbReference type="InterPro" id="IPR046497">
    <property type="entry name" value="DUF6590"/>
</dbReference>
<feature type="compositionally biased region" description="Low complexity" evidence="1">
    <location>
        <begin position="74"/>
        <end position="89"/>
    </location>
</feature>
<dbReference type="Proteomes" id="UP000799779">
    <property type="component" value="Unassembled WGS sequence"/>
</dbReference>
<feature type="region of interest" description="Disordered" evidence="1">
    <location>
        <begin position="32"/>
        <end position="89"/>
    </location>
</feature>
<gene>
    <name evidence="3" type="ORF">P154DRAFT_237447</name>
</gene>
<dbReference type="Pfam" id="PF20233">
    <property type="entry name" value="DUF6590"/>
    <property type="match status" value="1"/>
</dbReference>
<feature type="compositionally biased region" description="Polar residues" evidence="1">
    <location>
        <begin position="141"/>
        <end position="156"/>
    </location>
</feature>